<evidence type="ECO:0000313" key="2">
    <source>
        <dbReference type="Proteomes" id="UP000471501"/>
    </source>
</evidence>
<dbReference type="RefSeq" id="WP_160375095.1">
    <property type="nucleotide sequence ID" value="NZ_WSTB01000006.1"/>
</dbReference>
<dbReference type="Proteomes" id="UP000471501">
    <property type="component" value="Unassembled WGS sequence"/>
</dbReference>
<sequence>METDEIRKLERIGILSERLLNTLKPAEDRRGMYNAEIRIYDYYELVSIIRNLMKLCIIALDRDSAEVPPTIQNQNIDVGLILGGALQLFPIDEFELINEISDLYHCQKDGTIVDSK</sequence>
<proteinExistence type="predicted"/>
<protein>
    <submittedName>
        <fullName evidence="1">Uncharacterized protein</fullName>
    </submittedName>
</protein>
<accession>A0A6I4NVR8</accession>
<gene>
    <name evidence="1" type="ORF">GON26_12470</name>
</gene>
<dbReference type="AlphaFoldDB" id="A0A6I4NVR8"/>
<evidence type="ECO:0000313" key="1">
    <source>
        <dbReference type="EMBL" id="MWB95177.1"/>
    </source>
</evidence>
<keyword evidence="2" id="KW-1185">Reference proteome</keyword>
<name>A0A6I4NVR8_9FLAO</name>
<organism evidence="1 2">
    <name type="scientific">Flavobacterium hydrocarbonoxydans</name>
    <dbReference type="NCBI Taxonomy" id="2683249"/>
    <lineage>
        <taxon>Bacteria</taxon>
        <taxon>Pseudomonadati</taxon>
        <taxon>Bacteroidota</taxon>
        <taxon>Flavobacteriia</taxon>
        <taxon>Flavobacteriales</taxon>
        <taxon>Flavobacteriaceae</taxon>
        <taxon>Flavobacterium</taxon>
    </lineage>
</organism>
<dbReference type="EMBL" id="WSTB01000006">
    <property type="protein sequence ID" value="MWB95177.1"/>
    <property type="molecule type" value="Genomic_DNA"/>
</dbReference>
<reference evidence="1 2" key="1">
    <citation type="submission" date="2019-12" db="EMBL/GenBank/DDBJ databases">
        <authorList>
            <person name="Kim Y.S."/>
        </authorList>
    </citation>
    <scope>NUCLEOTIDE SEQUENCE [LARGE SCALE GENOMIC DNA]</scope>
    <source>
        <strain evidence="1 2">GA093</strain>
    </source>
</reference>
<comment type="caution">
    <text evidence="1">The sequence shown here is derived from an EMBL/GenBank/DDBJ whole genome shotgun (WGS) entry which is preliminary data.</text>
</comment>